<feature type="region of interest" description="Disordered" evidence="2">
    <location>
        <begin position="48"/>
        <end position="73"/>
    </location>
</feature>
<evidence type="ECO:0000256" key="3">
    <source>
        <dbReference type="SAM" id="Phobius"/>
    </source>
</evidence>
<sequence length="445" mass="49233">MAKKTNVPLKRRRKSDVNVKLIAIIAAVLFVVTIGIVFAVIGSHKKENNPSVADNQNNETTAEPTTEEETTTKVPTVEVDLMMIGDMLMHEGVVKSGLMDDGTYNFDHLYTNIAKDISSADIKIVNQETILGGSDFAYTGYPTFNSPWALGDAEVKAGFNIILHATNHTLDKGLKGVENCLSFWKTYHPDTPVLGINETEEDYENIYVYEKEGFKIAFLNYTYGTNGIPIPDSKPYIVNMLDKDKITADVTKAKQLADMVIVLPHWGTEYVYTPDSNQNYWTQLFLSLGVDVVIGTHPHVLEPVEVVSDTKGHEMLVYYSLGNFVSNQDQKPRMIGGMAKMTLVKDETGCYVKNYNLTPVITQKLFGQKAITTYKLSDYTESLASGNAIRNDSGCSDFSLSYCQTLIKQILGDDYDESTSELNVSLHPNGLVKDTSATESSSSAN</sequence>
<keyword evidence="3" id="KW-0812">Transmembrane</keyword>
<feature type="compositionally biased region" description="Polar residues" evidence="2">
    <location>
        <begin position="49"/>
        <end position="58"/>
    </location>
</feature>
<evidence type="ECO:0000313" key="6">
    <source>
        <dbReference type="Proteomes" id="UP000095621"/>
    </source>
</evidence>
<dbReference type="Pfam" id="PF09587">
    <property type="entry name" value="PGA_cap"/>
    <property type="match status" value="1"/>
</dbReference>
<feature type="domain" description="Capsule synthesis protein CapA" evidence="4">
    <location>
        <begin position="80"/>
        <end position="328"/>
    </location>
</feature>
<dbReference type="PANTHER" id="PTHR33393:SF12">
    <property type="entry name" value="CAPSULE BIOSYNTHESIS PROTEIN CAPA"/>
    <property type="match status" value="1"/>
</dbReference>
<dbReference type="EMBL" id="CZBU01000009">
    <property type="protein sequence ID" value="CUQ79381.1"/>
    <property type="molecule type" value="Genomic_DNA"/>
</dbReference>
<keyword evidence="3" id="KW-1133">Transmembrane helix</keyword>
<keyword evidence="3" id="KW-0472">Membrane</keyword>
<dbReference type="InterPro" id="IPR052169">
    <property type="entry name" value="CW_Biosynth-Accessory"/>
</dbReference>
<dbReference type="PANTHER" id="PTHR33393">
    <property type="entry name" value="POLYGLUTAMINE SYNTHESIS ACCESSORY PROTEIN RV0574C-RELATED"/>
    <property type="match status" value="1"/>
</dbReference>
<dbReference type="InterPro" id="IPR029052">
    <property type="entry name" value="Metallo-depent_PP-like"/>
</dbReference>
<dbReference type="Proteomes" id="UP000095621">
    <property type="component" value="Unassembled WGS sequence"/>
</dbReference>
<evidence type="ECO:0000256" key="2">
    <source>
        <dbReference type="SAM" id="MobiDB-lite"/>
    </source>
</evidence>
<evidence type="ECO:0000259" key="4">
    <source>
        <dbReference type="SMART" id="SM00854"/>
    </source>
</evidence>
<evidence type="ECO:0000256" key="1">
    <source>
        <dbReference type="ARBA" id="ARBA00005662"/>
    </source>
</evidence>
<gene>
    <name evidence="5" type="ORF">ERS852490_03048</name>
</gene>
<dbReference type="AlphaFoldDB" id="A0A174Z611"/>
<proteinExistence type="inferred from homology"/>
<evidence type="ECO:0000313" key="5">
    <source>
        <dbReference type="EMBL" id="CUQ79381.1"/>
    </source>
</evidence>
<comment type="similarity">
    <text evidence="1">Belongs to the CapA family.</text>
</comment>
<reference evidence="5 6" key="1">
    <citation type="submission" date="2015-09" db="EMBL/GenBank/DDBJ databases">
        <authorList>
            <consortium name="Pathogen Informatics"/>
        </authorList>
    </citation>
    <scope>NUCLEOTIDE SEQUENCE [LARGE SCALE GENOMIC DNA]</scope>
    <source>
        <strain evidence="5 6">2789STDY5834875</strain>
    </source>
</reference>
<dbReference type="InterPro" id="IPR019079">
    <property type="entry name" value="Capsule_synth_CapA"/>
</dbReference>
<dbReference type="Gene3D" id="3.60.21.10">
    <property type="match status" value="1"/>
</dbReference>
<dbReference type="OrthoDB" id="9810906at2"/>
<dbReference type="SMART" id="SM00854">
    <property type="entry name" value="PGA_cap"/>
    <property type="match status" value="1"/>
</dbReference>
<protein>
    <submittedName>
        <fullName evidence="5">Bacterial capsule synthesis protein PGA_cap</fullName>
    </submittedName>
</protein>
<feature type="transmembrane region" description="Helical" evidence="3">
    <location>
        <begin position="21"/>
        <end position="41"/>
    </location>
</feature>
<dbReference type="RefSeq" id="WP_055216890.1">
    <property type="nucleotide sequence ID" value="NZ_CZBU01000009.1"/>
</dbReference>
<accession>A0A174Z611</accession>
<organism evidence="5 6">
    <name type="scientific">Lachnospira eligens</name>
    <dbReference type="NCBI Taxonomy" id="39485"/>
    <lineage>
        <taxon>Bacteria</taxon>
        <taxon>Bacillati</taxon>
        <taxon>Bacillota</taxon>
        <taxon>Clostridia</taxon>
        <taxon>Lachnospirales</taxon>
        <taxon>Lachnospiraceae</taxon>
        <taxon>Lachnospira</taxon>
    </lineage>
</organism>
<dbReference type="SUPFAM" id="SSF56300">
    <property type="entry name" value="Metallo-dependent phosphatases"/>
    <property type="match status" value="1"/>
</dbReference>
<name>A0A174Z611_9FIRM</name>
<dbReference type="CDD" id="cd07381">
    <property type="entry name" value="MPP_CapA"/>
    <property type="match status" value="1"/>
</dbReference>